<evidence type="ECO:0000313" key="3">
    <source>
        <dbReference type="EMBL" id="OIJ89859.1"/>
    </source>
</evidence>
<proteinExistence type="predicted"/>
<dbReference type="Pfam" id="PF11716">
    <property type="entry name" value="MDMPI_N"/>
    <property type="match status" value="1"/>
</dbReference>
<feature type="region of interest" description="Disordered" evidence="1">
    <location>
        <begin position="260"/>
        <end position="280"/>
    </location>
</feature>
<evidence type="ECO:0000313" key="4">
    <source>
        <dbReference type="Proteomes" id="UP000179642"/>
    </source>
</evidence>
<dbReference type="EMBL" id="MLYO01000093">
    <property type="protein sequence ID" value="OIJ89859.1"/>
    <property type="molecule type" value="Genomic_DNA"/>
</dbReference>
<dbReference type="AlphaFoldDB" id="A0A1S2P7P8"/>
<dbReference type="GO" id="GO:0046872">
    <property type="term" value="F:metal ion binding"/>
    <property type="evidence" value="ECO:0007669"/>
    <property type="project" value="InterPro"/>
</dbReference>
<dbReference type="Proteomes" id="UP000179642">
    <property type="component" value="Unassembled WGS sequence"/>
</dbReference>
<dbReference type="InterPro" id="IPR034660">
    <property type="entry name" value="DinB/YfiT-like"/>
</dbReference>
<dbReference type="OrthoDB" id="5118203at2"/>
<name>A0A1S2P7P8_9ACTN</name>
<reference evidence="3 4" key="1">
    <citation type="submission" date="2016-10" db="EMBL/GenBank/DDBJ databases">
        <title>Genome sequence of Streptomyces sp. MUSC 1.</title>
        <authorList>
            <person name="Lee L.-H."/>
            <person name="Ser H.-L."/>
            <person name="Law J.W.-F."/>
        </authorList>
    </citation>
    <scope>NUCLEOTIDE SEQUENCE [LARGE SCALE GENOMIC DNA]</scope>
    <source>
        <strain evidence="3 4">MUSC 1</strain>
    </source>
</reference>
<accession>A0A1S2P7P8</accession>
<evidence type="ECO:0000256" key="1">
    <source>
        <dbReference type="SAM" id="MobiDB-lite"/>
    </source>
</evidence>
<feature type="compositionally biased region" description="Pro residues" evidence="1">
    <location>
        <begin position="260"/>
        <end position="271"/>
    </location>
</feature>
<dbReference type="RefSeq" id="WP_071386169.1">
    <property type="nucleotide sequence ID" value="NZ_MLYO01000093.1"/>
</dbReference>
<dbReference type="Gene3D" id="1.20.120.450">
    <property type="entry name" value="dinb family like domain"/>
    <property type="match status" value="1"/>
</dbReference>
<protein>
    <recommendedName>
        <fullName evidence="2">Mycothiol-dependent maleylpyruvate isomerase metal-binding domain-containing protein</fullName>
    </recommendedName>
</protein>
<dbReference type="SUPFAM" id="SSF109854">
    <property type="entry name" value="DinB/YfiT-like putative metalloenzymes"/>
    <property type="match status" value="1"/>
</dbReference>
<evidence type="ECO:0000259" key="2">
    <source>
        <dbReference type="Pfam" id="PF11716"/>
    </source>
</evidence>
<sequence length="280" mass="29634">MRVQVSGFPATGSDDDPLGLVARSADRLVRSAGALSDAALRAPSELPGWTRGHVLAHVAHSADAYVRLLRLARTGHAPGPRADRAALAAALERDAALPAGRLTALLRESLDRFTAQARAMPAPAWDHLVAALAGWRHPAWYLLLRCLRELETHHLDLGTGYGTEQWPRAYVSWALDDTLGTLRAQGFALASVEAADLGRRWTLAAEGPSVTTAGHRILGWLAGRLPAEALTTGTLPADALPIDALIADTSTAGAPAHLLPRPPAWPQPPLPGWGRVGDDA</sequence>
<dbReference type="NCBIfam" id="TIGR03083">
    <property type="entry name" value="maleylpyruvate isomerase family mycothiol-dependent enzyme"/>
    <property type="match status" value="1"/>
</dbReference>
<gene>
    <name evidence="3" type="ORF">BIV23_41430</name>
</gene>
<comment type="caution">
    <text evidence="3">The sequence shown here is derived from an EMBL/GenBank/DDBJ whole genome shotgun (WGS) entry which is preliminary data.</text>
</comment>
<organism evidence="3 4">
    <name type="scientific">Streptomyces monashensis</name>
    <dbReference type="NCBI Taxonomy" id="1678012"/>
    <lineage>
        <taxon>Bacteria</taxon>
        <taxon>Bacillati</taxon>
        <taxon>Actinomycetota</taxon>
        <taxon>Actinomycetes</taxon>
        <taxon>Kitasatosporales</taxon>
        <taxon>Streptomycetaceae</taxon>
        <taxon>Streptomyces</taxon>
    </lineage>
</organism>
<dbReference type="InterPro" id="IPR017517">
    <property type="entry name" value="Maleyloyr_isom"/>
</dbReference>
<keyword evidence="4" id="KW-1185">Reference proteome</keyword>
<dbReference type="InterPro" id="IPR024344">
    <property type="entry name" value="MDMPI_metal-binding"/>
</dbReference>
<feature type="domain" description="Mycothiol-dependent maleylpyruvate isomerase metal-binding" evidence="2">
    <location>
        <begin position="22"/>
        <end position="157"/>
    </location>
</feature>